<protein>
    <submittedName>
        <fullName evidence="5">17273_t:CDS:1</fullName>
    </submittedName>
</protein>
<organism evidence="5 6">
    <name type="scientific">Racocetra fulgida</name>
    <dbReference type="NCBI Taxonomy" id="60492"/>
    <lineage>
        <taxon>Eukaryota</taxon>
        <taxon>Fungi</taxon>
        <taxon>Fungi incertae sedis</taxon>
        <taxon>Mucoromycota</taxon>
        <taxon>Glomeromycotina</taxon>
        <taxon>Glomeromycetes</taxon>
        <taxon>Diversisporales</taxon>
        <taxon>Gigasporaceae</taxon>
        <taxon>Racocetra</taxon>
    </lineage>
</organism>
<dbReference type="FunFam" id="2.60.40.420:FF:000045">
    <property type="entry name" value="Laccase 2"/>
    <property type="match status" value="1"/>
</dbReference>
<evidence type="ECO:0000313" key="5">
    <source>
        <dbReference type="EMBL" id="CAG8634091.1"/>
    </source>
</evidence>
<dbReference type="SUPFAM" id="SSF49503">
    <property type="entry name" value="Cupredoxins"/>
    <property type="match status" value="2"/>
</dbReference>
<keyword evidence="2" id="KW-0186">Copper</keyword>
<proteinExistence type="inferred from homology"/>
<feature type="domain" description="Plastocyanin-like" evidence="3">
    <location>
        <begin position="145"/>
        <end position="310"/>
    </location>
</feature>
<dbReference type="GO" id="GO:0016491">
    <property type="term" value="F:oxidoreductase activity"/>
    <property type="evidence" value="ECO:0007669"/>
    <property type="project" value="TreeGrafter"/>
</dbReference>
<accession>A0A9N9DD99</accession>
<gene>
    <name evidence="5" type="ORF">RFULGI_LOCUS7828</name>
</gene>
<dbReference type="Proteomes" id="UP000789396">
    <property type="component" value="Unassembled WGS sequence"/>
</dbReference>
<dbReference type="GO" id="GO:0005507">
    <property type="term" value="F:copper ion binding"/>
    <property type="evidence" value="ECO:0007669"/>
    <property type="project" value="InterPro"/>
</dbReference>
<feature type="domain" description="Plastocyanin-like" evidence="4">
    <location>
        <begin position="69"/>
        <end position="126"/>
    </location>
</feature>
<dbReference type="Gene3D" id="2.60.40.420">
    <property type="entry name" value="Cupredoxins - blue copper proteins"/>
    <property type="match status" value="2"/>
</dbReference>
<evidence type="ECO:0000313" key="6">
    <source>
        <dbReference type="Proteomes" id="UP000789396"/>
    </source>
</evidence>
<dbReference type="InterPro" id="IPR008972">
    <property type="entry name" value="Cupredoxin"/>
</dbReference>
<dbReference type="AlphaFoldDB" id="A0A9N9DD99"/>
<dbReference type="InterPro" id="IPR045087">
    <property type="entry name" value="Cu-oxidase_fam"/>
</dbReference>
<reference evidence="5" key="1">
    <citation type="submission" date="2021-06" db="EMBL/GenBank/DDBJ databases">
        <authorList>
            <person name="Kallberg Y."/>
            <person name="Tangrot J."/>
            <person name="Rosling A."/>
        </authorList>
    </citation>
    <scope>NUCLEOTIDE SEQUENCE</scope>
    <source>
        <strain evidence="5">IN212</strain>
    </source>
</reference>
<evidence type="ECO:0000259" key="4">
    <source>
        <dbReference type="Pfam" id="PF07732"/>
    </source>
</evidence>
<comment type="similarity">
    <text evidence="1">Belongs to the multicopper oxidase family.</text>
</comment>
<dbReference type="InterPro" id="IPR001117">
    <property type="entry name" value="Cu-oxidase_2nd"/>
</dbReference>
<dbReference type="PANTHER" id="PTHR11709">
    <property type="entry name" value="MULTI-COPPER OXIDASE"/>
    <property type="match status" value="1"/>
</dbReference>
<comment type="caution">
    <text evidence="5">The sequence shown here is derived from an EMBL/GenBank/DDBJ whole genome shotgun (WGS) entry which is preliminary data.</text>
</comment>
<dbReference type="InterPro" id="IPR011707">
    <property type="entry name" value="Cu-oxidase-like_N"/>
</dbReference>
<dbReference type="OrthoDB" id="2121828at2759"/>
<feature type="non-terminal residue" evidence="5">
    <location>
        <position position="1"/>
    </location>
</feature>
<evidence type="ECO:0000256" key="2">
    <source>
        <dbReference type="ARBA" id="ARBA00023008"/>
    </source>
</evidence>
<evidence type="ECO:0000256" key="1">
    <source>
        <dbReference type="ARBA" id="ARBA00010609"/>
    </source>
</evidence>
<dbReference type="EMBL" id="CAJVPZ010011847">
    <property type="protein sequence ID" value="CAG8634091.1"/>
    <property type="molecule type" value="Genomic_DNA"/>
</dbReference>
<dbReference type="Pfam" id="PF00394">
    <property type="entry name" value="Cu-oxidase"/>
    <property type="match status" value="1"/>
</dbReference>
<keyword evidence="6" id="KW-1185">Reference proteome</keyword>
<feature type="non-terminal residue" evidence="5">
    <location>
        <position position="432"/>
    </location>
</feature>
<dbReference type="PANTHER" id="PTHR11709:SF511">
    <property type="entry name" value="LACCASE"/>
    <property type="match status" value="1"/>
</dbReference>
<name>A0A9N9DD99_9GLOM</name>
<evidence type="ECO:0000259" key="3">
    <source>
        <dbReference type="Pfam" id="PF00394"/>
    </source>
</evidence>
<sequence length="432" mass="47875">NVITAQKMLDDGYLQISASDELNCIDITSDLFVPLQPLQPSNGSVTRCYNLKLTVKTLTPDGLKHIVLLLNVTNELGEPTTSNLKNLLNKLNTLTGNNQYDGVPGLTQCPIPNHGSLLYNFTVNEFGPFVIYNPNDPYLTEYDFEYVITLSEWYLFPTDVLDPILLSPGYRGGEANPISGDISGKGQYNCTTAPTNSCNPNNGIATYAVQTGKKYRFRIINMSGATHYIFSIDEHPLTIIEVDGNLINNVTLTTIPINVAQRYSVILNANMPIKSYSIRALLSPCTPVNQSLSLNYTLNPNVLGILKYEGTNDTAPDSIAYPFKQSDVCSDVNPNILKPLGFKPPKKSTRKFDLVVTLGKLPTTGGMAFINNSSLVANFNYPTNRKIMDLQANNFLREENAYEYECTTEDCKNDAVDIYISVTTFQSHPFHM</sequence>
<dbReference type="Pfam" id="PF07732">
    <property type="entry name" value="Cu-oxidase_3"/>
    <property type="match status" value="1"/>
</dbReference>